<dbReference type="GO" id="GO:0015095">
    <property type="term" value="F:magnesium ion transmembrane transporter activity"/>
    <property type="evidence" value="ECO:0007669"/>
    <property type="project" value="TreeGrafter"/>
</dbReference>
<sequence>MDFNESQRHAARPVAVPNSFFRKKAAPAPFGNSATRERYTGPRSERRHRNVYPSGGRRRRYVVDDLNYSPPSSRSNSLSRCRPSVEAVIRGPRRLLEVSDTDGESDIDELSDDRQRPARERRQGRGPGLDETETEREGLYRSRRPRGRVTVEVQRDEHHIPTTFASLPSKRQTDAPEDAHEELYRTEQPTHTAISRSRSPSQRPRMATAGRYAESDHDDFEAAVFEAANRDRLQERDMDVYDDFGFTCARITETASDSSSASNTFKLEGAPTIPLEPESSWSSDVVNVYSSRYSGDVEDGGSHLVQLSLMQGLRGPSRPLFKWLHIRQGQMNIDQFWVQINKTVRLTDAQKTAIAKLRIKVKTVCQKSRQNIDGQQVGYMEPHTIDVPVTQSNRSTQETSVKESTIRWMCLPYFSLQQYSGLGSVAEKTSFPSVTLLQEQYSRTTRQRDLDQAVCQLGVAEKGQCFHTSQLWSLVLDNDLLVTCGDMARADFKSETLDFAYELAAGKPNALDNPGRIFVKKDSSVVWAFSASECATWFDFISHFLEFWPTYKLSFEHHGKVVVSKDWPKLLRYVKSKGGVTLALKKELITEPALKAALRPEVDENPAQVPDSPFHVLDLVNIPTEVTTGKEPFIDVLGTQMESVALFLEEKTSFAKQTAYKACPRATRADVLSFLLEQASVVDEKKDDELRQIQEDRVSLFNVADSWYQLFLPPHCQYPTVDKFWGAIMDVMKSHQEARSSRLDLRFALIDLRSALSSLWPRIESFQHLLSFAPKSEKSKITVPREFSQAWLHLISLFVTFIDRDFTEDDHLEKIEALINDGMATIIRGFPKQNLTDNVTVPPMEILSLISMQLFKDRVGKADDILQTYSQYLGSLDTDIAVQAPTRSHQHMIDLVKQELNSVKSTIWKQRRVVAEMRYSFTGDEKIMDQLYETENRNRKGRDSNKVGPYYNSRGGRDNRNNDGGLGGTRPSLMNEHGLRSLFLRECANALESRDFDFARFGQQVEYLTEMAAYKMEWTKDRQENAVYAFTIVTIIFLPLSSIAGIFGMNTSDVRDMDYPQWLYWAVALPVTALVIVGGLWWMNELGNVFRWITGQQRRSVAQPRLSTTVTAPVSYTSPFAPDSRLPPPYYTPRPRSSHLFGQEVPDAVIGTPFYQRAPEVLRRRMRHQPTYD</sequence>
<dbReference type="InterPro" id="IPR002523">
    <property type="entry name" value="MgTranspt_CorA/ZnTranspt_ZntB"/>
</dbReference>
<organism evidence="7 8">
    <name type="scientific">[Torrubiella] hemipterigena</name>
    <dbReference type="NCBI Taxonomy" id="1531966"/>
    <lineage>
        <taxon>Eukaryota</taxon>
        <taxon>Fungi</taxon>
        <taxon>Dikarya</taxon>
        <taxon>Ascomycota</taxon>
        <taxon>Pezizomycotina</taxon>
        <taxon>Sordariomycetes</taxon>
        <taxon>Hypocreomycetidae</taxon>
        <taxon>Hypocreales</taxon>
        <taxon>Clavicipitaceae</taxon>
        <taxon>Clavicipitaceae incertae sedis</taxon>
        <taxon>'Torrubiella' clade</taxon>
    </lineage>
</organism>
<dbReference type="Gene3D" id="1.20.58.340">
    <property type="entry name" value="Magnesium transport protein CorA, transmembrane region"/>
    <property type="match status" value="1"/>
</dbReference>
<feature type="compositionally biased region" description="Basic and acidic residues" evidence="5">
    <location>
        <begin position="112"/>
        <end position="123"/>
    </location>
</feature>
<feature type="region of interest" description="Disordered" evidence="5">
    <location>
        <begin position="1"/>
        <end position="84"/>
    </location>
</feature>
<evidence type="ECO:0000256" key="1">
    <source>
        <dbReference type="ARBA" id="ARBA00004651"/>
    </source>
</evidence>
<accession>A0A0A1TL95</accession>
<proteinExistence type="predicted"/>
<evidence type="ECO:0000256" key="4">
    <source>
        <dbReference type="ARBA" id="ARBA00023136"/>
    </source>
</evidence>
<feature type="transmembrane region" description="Helical" evidence="6">
    <location>
        <begin position="1062"/>
        <end position="1083"/>
    </location>
</feature>
<dbReference type="GO" id="GO:0005886">
    <property type="term" value="C:plasma membrane"/>
    <property type="evidence" value="ECO:0007669"/>
    <property type="project" value="UniProtKB-SubCell"/>
</dbReference>
<feature type="region of interest" description="Disordered" evidence="5">
    <location>
        <begin position="96"/>
        <end position="179"/>
    </location>
</feature>
<gene>
    <name evidence="7" type="ORF">VHEMI06528</name>
</gene>
<keyword evidence="2 6" id="KW-0812">Transmembrane</keyword>
<reference evidence="7 8" key="1">
    <citation type="journal article" date="2015" name="Genome Announc.">
        <title>Draft Genome Sequence and Gene Annotation of the Entomopathogenic Fungus Verticillium hemipterigenum.</title>
        <authorList>
            <person name="Horn F."/>
            <person name="Habel A."/>
            <person name="Scharf D.H."/>
            <person name="Dworschak J."/>
            <person name="Brakhage A.A."/>
            <person name="Guthke R."/>
            <person name="Hertweck C."/>
            <person name="Linde J."/>
        </authorList>
    </citation>
    <scope>NUCLEOTIDE SEQUENCE [LARGE SCALE GENOMIC DNA]</scope>
</reference>
<dbReference type="GO" id="GO:0050897">
    <property type="term" value="F:cobalt ion binding"/>
    <property type="evidence" value="ECO:0007669"/>
    <property type="project" value="TreeGrafter"/>
</dbReference>
<evidence type="ECO:0000256" key="3">
    <source>
        <dbReference type="ARBA" id="ARBA00022989"/>
    </source>
</evidence>
<keyword evidence="8" id="KW-1185">Reference proteome</keyword>
<dbReference type="GO" id="GO:0015087">
    <property type="term" value="F:cobalt ion transmembrane transporter activity"/>
    <property type="evidence" value="ECO:0007669"/>
    <property type="project" value="TreeGrafter"/>
</dbReference>
<evidence type="ECO:0000256" key="6">
    <source>
        <dbReference type="SAM" id="Phobius"/>
    </source>
</evidence>
<protein>
    <recommendedName>
        <fullName evidence="9">Mg2+ transporter protein, CorA-like/Zinc transport protein ZntB</fullName>
    </recommendedName>
</protein>
<evidence type="ECO:0008006" key="9">
    <source>
        <dbReference type="Google" id="ProtNLM"/>
    </source>
</evidence>
<feature type="compositionally biased region" description="Low complexity" evidence="5">
    <location>
        <begin position="69"/>
        <end position="84"/>
    </location>
</feature>
<name>A0A0A1TL95_9HYPO</name>
<feature type="region of interest" description="Disordered" evidence="5">
    <location>
        <begin position="935"/>
        <end position="971"/>
    </location>
</feature>
<feature type="compositionally biased region" description="Acidic residues" evidence="5">
    <location>
        <begin position="99"/>
        <end position="111"/>
    </location>
</feature>
<evidence type="ECO:0000256" key="2">
    <source>
        <dbReference type="ARBA" id="ARBA00022692"/>
    </source>
</evidence>
<dbReference type="InterPro" id="IPR045863">
    <property type="entry name" value="CorA_TM1_TM2"/>
</dbReference>
<keyword evidence="4 6" id="KW-0472">Membrane</keyword>
<dbReference type="EMBL" id="CDHN01000003">
    <property type="protein sequence ID" value="CEJ90767.1"/>
    <property type="molecule type" value="Genomic_DNA"/>
</dbReference>
<feature type="compositionally biased region" description="Low complexity" evidence="5">
    <location>
        <begin position="195"/>
        <end position="205"/>
    </location>
</feature>
<feature type="compositionally biased region" description="Basic and acidic residues" evidence="5">
    <location>
        <begin position="935"/>
        <end position="945"/>
    </location>
</feature>
<feature type="compositionally biased region" description="Basic and acidic residues" evidence="5">
    <location>
        <begin position="35"/>
        <end position="44"/>
    </location>
</feature>
<dbReference type="PANTHER" id="PTHR46494">
    <property type="entry name" value="CORA FAMILY METAL ION TRANSPORTER (EUROFUNG)"/>
    <property type="match status" value="1"/>
</dbReference>
<feature type="transmembrane region" description="Helical" evidence="6">
    <location>
        <begin position="1026"/>
        <end position="1050"/>
    </location>
</feature>
<dbReference type="SUPFAM" id="SSF144083">
    <property type="entry name" value="Magnesium transport protein CorA, transmembrane region"/>
    <property type="match status" value="1"/>
</dbReference>
<feature type="compositionally biased region" description="Basic residues" evidence="5">
    <location>
        <begin position="45"/>
        <end position="60"/>
    </location>
</feature>
<evidence type="ECO:0000313" key="7">
    <source>
        <dbReference type="EMBL" id="CEJ90767.1"/>
    </source>
</evidence>
<dbReference type="GO" id="GO:0000287">
    <property type="term" value="F:magnesium ion binding"/>
    <property type="evidence" value="ECO:0007669"/>
    <property type="project" value="TreeGrafter"/>
</dbReference>
<comment type="subcellular location">
    <subcellularLocation>
        <location evidence="1">Cell membrane</location>
        <topology evidence="1">Multi-pass membrane protein</topology>
    </subcellularLocation>
</comment>
<keyword evidence="3 6" id="KW-1133">Transmembrane helix</keyword>
<dbReference type="Proteomes" id="UP000039046">
    <property type="component" value="Unassembled WGS sequence"/>
</dbReference>
<dbReference type="AlphaFoldDB" id="A0A0A1TL95"/>
<dbReference type="PANTHER" id="PTHR46494:SF3">
    <property type="entry name" value="ZINC TRANSPORT PROTEIN ZNTB"/>
    <property type="match status" value="1"/>
</dbReference>
<evidence type="ECO:0000256" key="5">
    <source>
        <dbReference type="SAM" id="MobiDB-lite"/>
    </source>
</evidence>
<dbReference type="STRING" id="1531966.A0A0A1TL95"/>
<evidence type="ECO:0000313" key="8">
    <source>
        <dbReference type="Proteomes" id="UP000039046"/>
    </source>
</evidence>
<dbReference type="HOGENOM" id="CLU_003895_0_0_1"/>
<feature type="region of interest" description="Disordered" evidence="5">
    <location>
        <begin position="187"/>
        <end position="206"/>
    </location>
</feature>
<dbReference type="OrthoDB" id="5286874at2759"/>
<dbReference type="Pfam" id="PF01544">
    <property type="entry name" value="CorA"/>
    <property type="match status" value="1"/>
</dbReference>